<gene>
    <name evidence="1" type="ORF">CYR55_23080</name>
</gene>
<organism evidence="1 2">
    <name type="scientific">Chimaeribacter californicus</name>
    <dbReference type="NCBI Taxonomy" id="2060067"/>
    <lineage>
        <taxon>Bacteria</taxon>
        <taxon>Pseudomonadati</taxon>
        <taxon>Pseudomonadota</taxon>
        <taxon>Gammaproteobacteria</taxon>
        <taxon>Enterobacterales</taxon>
        <taxon>Yersiniaceae</taxon>
        <taxon>Chimaeribacter</taxon>
    </lineage>
</organism>
<protein>
    <submittedName>
        <fullName evidence="1">Uncharacterized protein</fullName>
    </submittedName>
</protein>
<dbReference type="EMBL" id="PJZF01000099">
    <property type="protein sequence ID" value="PLR29081.1"/>
    <property type="molecule type" value="Genomic_DNA"/>
</dbReference>
<reference evidence="1 2" key="1">
    <citation type="submission" date="2017-12" db="EMBL/GenBank/DDBJ databases">
        <title>Characterization of six clinical isolates of Enterochimera gen. nov., a novel genus of the Yersiniaciae family and the three species Enterochimera arupensis sp. nov., Enterochimera coloradensis sp. nov, and Enterochimera californica sp. nov.</title>
        <authorList>
            <person name="Rossi A."/>
            <person name="Fisher M."/>
        </authorList>
    </citation>
    <scope>NUCLEOTIDE SEQUENCE [LARGE SCALE GENOMIC DNA]</scope>
    <source>
        <strain evidence="2">2015-Iso6</strain>
    </source>
</reference>
<proteinExistence type="predicted"/>
<evidence type="ECO:0000313" key="1">
    <source>
        <dbReference type="EMBL" id="PLR29081.1"/>
    </source>
</evidence>
<accession>A0A2N5DSM1</accession>
<evidence type="ECO:0000313" key="2">
    <source>
        <dbReference type="Proteomes" id="UP000234240"/>
    </source>
</evidence>
<sequence length="202" mass="22345">MPRADKKTVSIIEACSTALKVAEAITAFWGSNAPALAQEKFIQDRLKELCQQEEPAEADITAFLQMTTAVMGKSLKAAKKDMFAGQSLYFWQFAQVCATVTGVSSLYFDNEKLWKLYFVNGGAYRLRKVIKVWKAASTTEERDAAVQQVKEVMGYFQEANGSIKAPAASVMRQVAIDLLDNHLTNIFAMLKSSADRPKTATI</sequence>
<comment type="caution">
    <text evidence="1">The sequence shown here is derived from an EMBL/GenBank/DDBJ whole genome shotgun (WGS) entry which is preliminary data.</text>
</comment>
<name>A0A2N5DSM1_9GAMM</name>
<feature type="non-terminal residue" evidence="1">
    <location>
        <position position="202"/>
    </location>
</feature>
<keyword evidence="2" id="KW-1185">Reference proteome</keyword>
<dbReference type="AlphaFoldDB" id="A0A2N5DSM1"/>
<dbReference type="Proteomes" id="UP000234240">
    <property type="component" value="Unassembled WGS sequence"/>
</dbReference>